<feature type="transmembrane region" description="Helical" evidence="6">
    <location>
        <begin position="68"/>
        <end position="88"/>
    </location>
</feature>
<dbReference type="PANTHER" id="PTHR30482">
    <property type="entry name" value="HIGH-AFFINITY BRANCHED-CHAIN AMINO ACID TRANSPORT SYSTEM PERMEASE"/>
    <property type="match status" value="1"/>
</dbReference>
<evidence type="ECO:0000256" key="5">
    <source>
        <dbReference type="ARBA" id="ARBA00023136"/>
    </source>
</evidence>
<keyword evidence="3 6" id="KW-0812">Transmembrane</keyword>
<sequence>MGLFVFVAPFLLDDFYTGELSLVFIYAIAGIGLMLLVGYTGLVSLGHAAFLAIGAYAHAYFMTEGAPFIVSLIGATAVCVVIGAIVGIPSLRMTGIYLAVATLAFAQIVEKVLAHWESVTGGHRGMAVPEPEIFSWSLGTPRAFYFLVLLVLIGALFCALNLLRSPTGRAMIAIRDSEISAQAMGINLARVKTTSFAVSAGFTGLAGGLLAHKIGYLAPDAFTILISIQLLLMVVVGGLGSMHGVIYGAVFIGLLPQGIAFLRESLPAGIGQIPGLEPGIFGLILVLFLVYEPLGIFGRWIKIRLFFSEFPLYRKSTYKRQKSYLRTERVH</sequence>
<evidence type="ECO:0000313" key="7">
    <source>
        <dbReference type="EMBL" id="SUZ82463.1"/>
    </source>
</evidence>
<keyword evidence="5 6" id="KW-0472">Membrane</keyword>
<feature type="transmembrane region" description="Helical" evidence="6">
    <location>
        <begin position="196"/>
        <end position="215"/>
    </location>
</feature>
<evidence type="ECO:0000256" key="2">
    <source>
        <dbReference type="ARBA" id="ARBA00022475"/>
    </source>
</evidence>
<feature type="transmembrane region" description="Helical" evidence="6">
    <location>
        <begin position="221"/>
        <end position="239"/>
    </location>
</feature>
<dbReference type="AlphaFoldDB" id="A0A381QY55"/>
<evidence type="ECO:0000256" key="3">
    <source>
        <dbReference type="ARBA" id="ARBA00022692"/>
    </source>
</evidence>
<comment type="subcellular location">
    <subcellularLocation>
        <location evidence="1">Cell membrane</location>
        <topology evidence="1">Multi-pass membrane protein</topology>
    </subcellularLocation>
</comment>
<dbReference type="InterPro" id="IPR043428">
    <property type="entry name" value="LivM-like"/>
</dbReference>
<feature type="transmembrane region" description="Helical" evidence="6">
    <location>
        <begin position="280"/>
        <end position="301"/>
    </location>
</feature>
<reference evidence="7" key="1">
    <citation type="submission" date="2018-05" db="EMBL/GenBank/DDBJ databases">
        <authorList>
            <person name="Lanie J.A."/>
            <person name="Ng W.-L."/>
            <person name="Kazmierczak K.M."/>
            <person name="Andrzejewski T.M."/>
            <person name="Davidsen T.M."/>
            <person name="Wayne K.J."/>
            <person name="Tettelin H."/>
            <person name="Glass J.I."/>
            <person name="Rusch D."/>
            <person name="Podicherti R."/>
            <person name="Tsui H.-C.T."/>
            <person name="Winkler M.E."/>
        </authorList>
    </citation>
    <scope>NUCLEOTIDE SEQUENCE</scope>
</reference>
<name>A0A381QY55_9ZZZZ</name>
<dbReference type="CDD" id="cd06581">
    <property type="entry name" value="TM_PBP1_LivM_like"/>
    <property type="match status" value="1"/>
</dbReference>
<organism evidence="7">
    <name type="scientific">marine metagenome</name>
    <dbReference type="NCBI Taxonomy" id="408172"/>
    <lineage>
        <taxon>unclassified sequences</taxon>
        <taxon>metagenomes</taxon>
        <taxon>ecological metagenomes</taxon>
    </lineage>
</organism>
<evidence type="ECO:0008006" key="8">
    <source>
        <dbReference type="Google" id="ProtNLM"/>
    </source>
</evidence>
<evidence type="ECO:0000256" key="6">
    <source>
        <dbReference type="SAM" id="Phobius"/>
    </source>
</evidence>
<feature type="transmembrane region" description="Helical" evidence="6">
    <location>
        <begin position="20"/>
        <end position="38"/>
    </location>
</feature>
<evidence type="ECO:0000256" key="4">
    <source>
        <dbReference type="ARBA" id="ARBA00022989"/>
    </source>
</evidence>
<feature type="transmembrane region" description="Helical" evidence="6">
    <location>
        <begin position="95"/>
        <end position="116"/>
    </location>
</feature>
<dbReference type="GO" id="GO:0005886">
    <property type="term" value="C:plasma membrane"/>
    <property type="evidence" value="ECO:0007669"/>
    <property type="project" value="UniProtKB-SubCell"/>
</dbReference>
<feature type="transmembrane region" description="Helical" evidence="6">
    <location>
        <begin position="244"/>
        <end position="260"/>
    </location>
</feature>
<feature type="transmembrane region" description="Helical" evidence="6">
    <location>
        <begin position="45"/>
        <end position="62"/>
    </location>
</feature>
<dbReference type="Pfam" id="PF02653">
    <property type="entry name" value="BPD_transp_2"/>
    <property type="match status" value="1"/>
</dbReference>
<dbReference type="InterPro" id="IPR001851">
    <property type="entry name" value="ABC_transp_permease"/>
</dbReference>
<keyword evidence="2" id="KW-1003">Cell membrane</keyword>
<evidence type="ECO:0000256" key="1">
    <source>
        <dbReference type="ARBA" id="ARBA00004651"/>
    </source>
</evidence>
<dbReference type="EMBL" id="UINC01001508">
    <property type="protein sequence ID" value="SUZ82463.1"/>
    <property type="molecule type" value="Genomic_DNA"/>
</dbReference>
<protein>
    <recommendedName>
        <fullName evidence="8">Branched-chain amino acid ABC transporter permease</fullName>
    </recommendedName>
</protein>
<gene>
    <name evidence="7" type="ORF">METZ01_LOCUS35317</name>
</gene>
<dbReference type="PANTHER" id="PTHR30482:SF20">
    <property type="entry name" value="HIGH-AFFINITY BRANCHED-CHAIN AMINO ACID TRANSPORT SYSTEM PERMEASE PROTEIN LIVM"/>
    <property type="match status" value="1"/>
</dbReference>
<accession>A0A381QY55</accession>
<feature type="transmembrane region" description="Helical" evidence="6">
    <location>
        <begin position="143"/>
        <end position="163"/>
    </location>
</feature>
<proteinExistence type="predicted"/>
<dbReference type="GO" id="GO:0015658">
    <property type="term" value="F:branched-chain amino acid transmembrane transporter activity"/>
    <property type="evidence" value="ECO:0007669"/>
    <property type="project" value="InterPro"/>
</dbReference>
<keyword evidence="4 6" id="KW-1133">Transmembrane helix</keyword>